<evidence type="ECO:0000259" key="7">
    <source>
        <dbReference type="PROSITE" id="PS50109"/>
    </source>
</evidence>
<evidence type="ECO:0000256" key="3">
    <source>
        <dbReference type="ARBA" id="ARBA00022553"/>
    </source>
</evidence>
<reference evidence="8 9" key="1">
    <citation type="submission" date="2015-06" db="EMBL/GenBank/DDBJ databases">
        <title>Genome sequencing of Thermotogales isolates from hydrothermal vents.</title>
        <authorList>
            <person name="Haverkamp T.H."/>
            <person name="Kublanov I.V."/>
            <person name="Nesbo C.L."/>
        </authorList>
    </citation>
    <scope>NUCLEOTIDE SEQUENCE [LARGE SCALE GENOMIC DNA]</scope>
    <source>
        <strain evidence="9">ik275mar</strain>
    </source>
</reference>
<accession>A0ABX3IJB6</accession>
<dbReference type="SUPFAM" id="SSF47384">
    <property type="entry name" value="Homodimeric domain of signal transducing histidine kinase"/>
    <property type="match status" value="1"/>
</dbReference>
<name>A0ABX3IJB6_9BACT</name>
<dbReference type="Proteomes" id="UP000242616">
    <property type="component" value="Unassembled WGS sequence"/>
</dbReference>
<organism evidence="8 9">
    <name type="scientific">Thermosipho affectus</name>
    <dbReference type="NCBI Taxonomy" id="660294"/>
    <lineage>
        <taxon>Bacteria</taxon>
        <taxon>Thermotogati</taxon>
        <taxon>Thermotogota</taxon>
        <taxon>Thermotogae</taxon>
        <taxon>Thermotogales</taxon>
        <taxon>Fervidobacteriaceae</taxon>
        <taxon>Thermosipho</taxon>
    </lineage>
</organism>
<dbReference type="InterPro" id="IPR005467">
    <property type="entry name" value="His_kinase_dom"/>
</dbReference>
<dbReference type="Pfam" id="PF00512">
    <property type="entry name" value="HisKA"/>
    <property type="match status" value="1"/>
</dbReference>
<dbReference type="SMART" id="SM00387">
    <property type="entry name" value="HATPase_c"/>
    <property type="match status" value="1"/>
</dbReference>
<evidence type="ECO:0000256" key="5">
    <source>
        <dbReference type="ARBA" id="ARBA00022777"/>
    </source>
</evidence>
<dbReference type="InterPro" id="IPR036097">
    <property type="entry name" value="HisK_dim/P_sf"/>
</dbReference>
<proteinExistence type="predicted"/>
<dbReference type="RefSeq" id="WP_077197739.1">
    <property type="nucleotide sequence ID" value="NZ_LBFC01000003.1"/>
</dbReference>
<comment type="caution">
    <text evidence="8">The sequence shown here is derived from an EMBL/GenBank/DDBJ whole genome shotgun (WGS) entry which is preliminary data.</text>
</comment>
<dbReference type="PROSITE" id="PS50109">
    <property type="entry name" value="HIS_KIN"/>
    <property type="match status" value="1"/>
</dbReference>
<dbReference type="Pfam" id="PF02518">
    <property type="entry name" value="HATPase_c"/>
    <property type="match status" value="1"/>
</dbReference>
<dbReference type="PANTHER" id="PTHR45453:SF1">
    <property type="entry name" value="PHOSPHATE REGULON SENSOR PROTEIN PHOR"/>
    <property type="match status" value="1"/>
</dbReference>
<keyword evidence="6" id="KW-0902">Two-component regulatory system</keyword>
<dbReference type="InterPro" id="IPR003661">
    <property type="entry name" value="HisK_dim/P_dom"/>
</dbReference>
<keyword evidence="5 8" id="KW-0418">Kinase</keyword>
<evidence type="ECO:0000256" key="4">
    <source>
        <dbReference type="ARBA" id="ARBA00022679"/>
    </source>
</evidence>
<keyword evidence="3" id="KW-0597">Phosphoprotein</keyword>
<dbReference type="SUPFAM" id="SSF55874">
    <property type="entry name" value="ATPase domain of HSP90 chaperone/DNA topoisomerase II/histidine kinase"/>
    <property type="match status" value="1"/>
</dbReference>
<dbReference type="InterPro" id="IPR003594">
    <property type="entry name" value="HATPase_dom"/>
</dbReference>
<comment type="catalytic activity">
    <reaction evidence="1">
        <text>ATP + protein L-histidine = ADP + protein N-phospho-L-histidine.</text>
        <dbReference type="EC" id="2.7.13.3"/>
    </reaction>
</comment>
<dbReference type="InterPro" id="IPR004358">
    <property type="entry name" value="Sig_transdc_His_kin-like_C"/>
</dbReference>
<sequence>MEDFSFFENFDDAIIKLDFLKILNSNEVARSLGFFEGNDILSVFTFEKVDVVVEKIIKKENFMIEDKFYFFYLSDERYVRLKYFNGFIYIKDLTDEMRINEAKVNFTTSVSHELFTPLSVIKGNLYLLRDTFGDIEPLEQMEHAIKRMERIIKQLKIIAMLELGMYTPQKNVVDVEKILKEILEEFSERINKKRLSFEISVFQKEFFNDSFMLYTILKNIISNSIKYSYEDSKIYITVEKDKIRVKDRGIGIKKEEVEKVTERFYRSKDAIKMAYGSGLGLSIVKHICKILNCELKINSDYLIGTEVIICFE</sequence>
<dbReference type="GO" id="GO:0016301">
    <property type="term" value="F:kinase activity"/>
    <property type="evidence" value="ECO:0007669"/>
    <property type="project" value="UniProtKB-KW"/>
</dbReference>
<evidence type="ECO:0000313" key="8">
    <source>
        <dbReference type="EMBL" id="ONN27921.1"/>
    </source>
</evidence>
<keyword evidence="4" id="KW-0808">Transferase</keyword>
<evidence type="ECO:0000256" key="6">
    <source>
        <dbReference type="ARBA" id="ARBA00023012"/>
    </source>
</evidence>
<dbReference type="PRINTS" id="PR00344">
    <property type="entry name" value="BCTRLSENSOR"/>
</dbReference>
<dbReference type="PANTHER" id="PTHR45453">
    <property type="entry name" value="PHOSPHATE REGULON SENSOR PROTEIN PHOR"/>
    <property type="match status" value="1"/>
</dbReference>
<protein>
    <recommendedName>
        <fullName evidence="2">histidine kinase</fullName>
        <ecNumber evidence="2">2.7.13.3</ecNumber>
    </recommendedName>
</protein>
<dbReference type="Gene3D" id="1.10.287.130">
    <property type="match status" value="1"/>
</dbReference>
<evidence type="ECO:0000313" key="9">
    <source>
        <dbReference type="Proteomes" id="UP000242616"/>
    </source>
</evidence>
<keyword evidence="9" id="KW-1185">Reference proteome</keyword>
<dbReference type="InterPro" id="IPR036890">
    <property type="entry name" value="HATPase_C_sf"/>
</dbReference>
<feature type="domain" description="Histidine kinase" evidence="7">
    <location>
        <begin position="109"/>
        <end position="312"/>
    </location>
</feature>
<gene>
    <name evidence="8" type="ORF">XJ44_00665</name>
</gene>
<dbReference type="SMART" id="SM00388">
    <property type="entry name" value="HisKA"/>
    <property type="match status" value="1"/>
</dbReference>
<dbReference type="InterPro" id="IPR050351">
    <property type="entry name" value="BphY/WalK/GraS-like"/>
</dbReference>
<dbReference type="EC" id="2.7.13.3" evidence="2"/>
<dbReference type="CDD" id="cd00082">
    <property type="entry name" value="HisKA"/>
    <property type="match status" value="1"/>
</dbReference>
<dbReference type="Gene3D" id="3.30.565.10">
    <property type="entry name" value="Histidine kinase-like ATPase, C-terminal domain"/>
    <property type="match status" value="1"/>
</dbReference>
<dbReference type="EMBL" id="LBFC01000003">
    <property type="protein sequence ID" value="ONN27921.1"/>
    <property type="molecule type" value="Genomic_DNA"/>
</dbReference>
<evidence type="ECO:0000256" key="1">
    <source>
        <dbReference type="ARBA" id="ARBA00000085"/>
    </source>
</evidence>
<evidence type="ECO:0000256" key="2">
    <source>
        <dbReference type="ARBA" id="ARBA00012438"/>
    </source>
</evidence>